<protein>
    <submittedName>
        <fullName evidence="2">ABC transporter permease</fullName>
    </submittedName>
</protein>
<feature type="transmembrane region" description="Helical" evidence="1">
    <location>
        <begin position="289"/>
        <end position="310"/>
    </location>
</feature>
<feature type="transmembrane region" description="Helical" evidence="1">
    <location>
        <begin position="172"/>
        <end position="196"/>
    </location>
</feature>
<dbReference type="PANTHER" id="PTHR37305:SF1">
    <property type="entry name" value="MEMBRANE PROTEIN"/>
    <property type="match status" value="1"/>
</dbReference>
<proteinExistence type="predicted"/>
<dbReference type="Proteomes" id="UP000515947">
    <property type="component" value="Chromosome"/>
</dbReference>
<organism evidence="2 3">
    <name type="scientific">Nocardioides mesophilus</name>
    <dbReference type="NCBI Taxonomy" id="433659"/>
    <lineage>
        <taxon>Bacteria</taxon>
        <taxon>Bacillati</taxon>
        <taxon>Actinomycetota</taxon>
        <taxon>Actinomycetes</taxon>
        <taxon>Propionibacteriales</taxon>
        <taxon>Nocardioidaceae</taxon>
        <taxon>Nocardioides</taxon>
    </lineage>
</organism>
<dbReference type="PANTHER" id="PTHR37305">
    <property type="entry name" value="INTEGRAL MEMBRANE PROTEIN-RELATED"/>
    <property type="match status" value="1"/>
</dbReference>
<accession>A0A7G9RHA2</accession>
<name>A0A7G9RHA2_9ACTN</name>
<keyword evidence="1" id="KW-0812">Transmembrane</keyword>
<feature type="transmembrane region" description="Helical" evidence="1">
    <location>
        <begin position="69"/>
        <end position="98"/>
    </location>
</feature>
<evidence type="ECO:0000313" key="3">
    <source>
        <dbReference type="Proteomes" id="UP000515947"/>
    </source>
</evidence>
<dbReference type="KEGG" id="nmes:H9L09_10805"/>
<feature type="transmembrane region" description="Helical" evidence="1">
    <location>
        <begin position="203"/>
        <end position="229"/>
    </location>
</feature>
<dbReference type="AlphaFoldDB" id="A0A7G9RHA2"/>
<keyword evidence="1" id="KW-0472">Membrane</keyword>
<dbReference type="EMBL" id="CP060713">
    <property type="protein sequence ID" value="QNN54977.1"/>
    <property type="molecule type" value="Genomic_DNA"/>
</dbReference>
<keyword evidence="1" id="KW-1133">Transmembrane helix</keyword>
<reference evidence="2 3" key="1">
    <citation type="submission" date="2020-08" db="EMBL/GenBank/DDBJ databases">
        <title>Genome sequence of Nocardioides mesophilus KACC 16243T.</title>
        <authorList>
            <person name="Hyun D.-W."/>
            <person name="Bae J.-W."/>
        </authorList>
    </citation>
    <scope>NUCLEOTIDE SEQUENCE [LARGE SCALE GENOMIC DNA]</scope>
    <source>
        <strain evidence="2 3">KACC 16243</strain>
    </source>
</reference>
<sequence>MVVAARPAGRAPLRRCYRFELLKLVSQWRLRLVFLACLVAPAVYAGVVSQQTSLPADALYGRWMNQSGWASSLAVLVFMGTLVLPLLTAVVAGDVFAVEDRLGTWRHLLVAVRSPRLIFLAKALAALTVILALLVALVASSIGGGLVSIGSHPLPGLDGHLMGSGELTRTVLLAWLSIVPPTLAFSAVGLLGSVALGRSPLGLLLPVVLALVLQGVALMPVPVALRVALPMSAFTGYRGLLTDPVQQGPLWAGIAVSLTWAALATWLAHRLFVRRDFTDLAYDGSGRRFLLAGLVPLVALVAVTTGVVAASTGATGSGIERPKLEAAHATSFSHLYVLQTDRLRRPAVTSDQLRATARCDKGGGRVADTGPGSDWRCVVSWTLPGSTATGTAIYQLDVAADGRYVADGDGPKEVNGFFQVRTPTGDAPNPLWQFDGSVDLLENTTPRIHQEGPR</sequence>
<gene>
    <name evidence="2" type="ORF">H9L09_10805</name>
</gene>
<evidence type="ECO:0000256" key="1">
    <source>
        <dbReference type="SAM" id="Phobius"/>
    </source>
</evidence>
<evidence type="ECO:0000313" key="2">
    <source>
        <dbReference type="EMBL" id="QNN54977.1"/>
    </source>
</evidence>
<keyword evidence="3" id="KW-1185">Reference proteome</keyword>
<feature type="transmembrane region" description="Helical" evidence="1">
    <location>
        <begin position="119"/>
        <end position="152"/>
    </location>
</feature>
<feature type="transmembrane region" description="Helical" evidence="1">
    <location>
        <begin position="249"/>
        <end position="268"/>
    </location>
</feature>
<dbReference type="Pfam" id="PF12730">
    <property type="entry name" value="ABC2_membrane_4"/>
    <property type="match status" value="1"/>
</dbReference>